<accession>A0AAJ5Z1Y9</accession>
<feature type="region of interest" description="Disordered" evidence="3">
    <location>
        <begin position="1"/>
        <end position="39"/>
    </location>
</feature>
<feature type="region of interest" description="Disordered" evidence="3">
    <location>
        <begin position="74"/>
        <end position="95"/>
    </location>
</feature>
<dbReference type="SUPFAM" id="SSF48350">
    <property type="entry name" value="GTPase activation domain, GAP"/>
    <property type="match status" value="1"/>
</dbReference>
<evidence type="ECO:0000313" key="7">
    <source>
        <dbReference type="Proteomes" id="UP001217582"/>
    </source>
</evidence>
<feature type="compositionally biased region" description="Low complexity" evidence="3">
    <location>
        <begin position="80"/>
        <end position="92"/>
    </location>
</feature>
<dbReference type="SUPFAM" id="SSF48366">
    <property type="entry name" value="Ras GEF"/>
    <property type="match status" value="2"/>
</dbReference>
<dbReference type="Proteomes" id="UP001217582">
    <property type="component" value="Chromosome 6"/>
</dbReference>
<evidence type="ECO:0000256" key="1">
    <source>
        <dbReference type="ARBA" id="ARBA00022468"/>
    </source>
</evidence>
<feature type="domain" description="Rho-GAP" evidence="5">
    <location>
        <begin position="1499"/>
        <end position="1691"/>
    </location>
</feature>
<dbReference type="EMBL" id="CP119921">
    <property type="protein sequence ID" value="WFD17217.1"/>
    <property type="molecule type" value="Genomic_DNA"/>
</dbReference>
<dbReference type="Gene3D" id="1.10.555.10">
    <property type="entry name" value="Rho GTPase activation protein"/>
    <property type="match status" value="1"/>
</dbReference>
<dbReference type="GO" id="GO:0035020">
    <property type="term" value="P:regulation of Rac protein signal transduction"/>
    <property type="evidence" value="ECO:0007669"/>
    <property type="project" value="TreeGrafter"/>
</dbReference>
<dbReference type="InterPro" id="IPR001895">
    <property type="entry name" value="RASGEF_cat_dom"/>
</dbReference>
<name>A0AAJ5Z1Y9_9BASI</name>
<dbReference type="Pfam" id="PF00618">
    <property type="entry name" value="RasGEF_N"/>
    <property type="match status" value="1"/>
</dbReference>
<protein>
    <submittedName>
        <fullName evidence="6">Rho GTPase-activating protein</fullName>
    </submittedName>
</protein>
<keyword evidence="1" id="KW-0343">GTPase activation</keyword>
<feature type="domain" description="N-terminal Ras-GEF" evidence="4">
    <location>
        <begin position="817"/>
        <end position="996"/>
    </location>
</feature>
<dbReference type="SMART" id="SM00324">
    <property type="entry name" value="RhoGAP"/>
    <property type="match status" value="1"/>
</dbReference>
<dbReference type="InterPro" id="IPR023578">
    <property type="entry name" value="Ras_GEF_dom_sf"/>
</dbReference>
<sequence>MRTPSALSGIASSRDSNKRSSWDSSGSVLRNGHSSSHTGSILRFMRSKDGHYMGANHAGTSPPLMGDIVDRTSSREAGISTPSSSQRSVSDSYVRNGSRRRLGRFWFSNPFRSNDEEGPLMEGFIKRSTGLFSIAWFSDTVANTELKDPGRGWRPFKAVLISDTLMFYKVPAPMIPEVRRTFQIRSTQWPSTFHASDTVSLSTVEPDDDDSASQSTTITDSCTTLTVDDGETYTSWKSPNKHPELHLVNDDVFPSSWASRIDRGTPAALAHELVFGTQRPSGGLLRQEADTKTFLHIVFYSLNTTHVPWHIFLSALSEYLGVCTATSSDVQRVAQFVELLLWKRPLLHPGHDQHFFTAMESMITQLSQVESTPYAPMRQQLHEWWKQVQLGEACAPTDWLNEPLRVAGSLRTDLASLSRCWNVALFVQQDPGEIARQIHSFHVDRLTSFLRLPVTAYRLSSSVTETVLRSFRFDATRPHWLTHVIMRQLLVDEAPERQGDAMDVDRVTVLQHWIKVGDNLLHLGDLAGWVAVCAALCSRAVASLDVLWRGLPAANRDLVTMQWSSKLASFGWIEGVHAPVEPVWTVDGAGHVATTPGGIPYFGNAGILDASTTKSAANARVEVHVASQEPEFHRVRTLAIRLGTLFENGMPIPMGPAPIYEYQALFQRLSTYEFVLQTGMTDYMGSAVIVDGRVFGSSRAQKPADWPTKSVPDGDAFFMFPMVFPAMMPTRSVADTIMARRDVLTSTETDRAYASCGRCAARVAAQADEVPMSDELILYPMHPRLVGAKTVTTNNISSDEYARKSARDISAQPEKRFSVEIRAATITRLLDILVLGTDHLVVRAPAEPRTEPITYQILGVDLNISMFRDACLLSYRSWISASDLLESLMQRWHAAESACRELAYFARTNVPNQFPSWKRSSNAQYAREPVDANRMTTIRLRVLESLHRWLELYPCEWIADLVLFETLYKFLNSILSECTAIPSESPVLVDAIRELLNMLPTLPKDAIAALGLDCFADAGLTHNDHVSRAFDWTLSATDLVVYLESMVALPYSLVSSHDLALTALMFEQMHDDCQSWLEAASSDPDTCLSMYRLLRRLPAGTHGTCVPTDTKLWDILPRSVQELCKIHEVLRDWVEAQVTEPRIGLLRRIARMHKFVDAVLLSRASMAHTMRRATPNDAGVRAPLPVTFLECAVMEGLTSSRSQAYCAAWEHVASERGVTAWLDLLATAPCTLPPDLPRCTPDIGWTITIFAHWAVRAKARSSKTPLIEFNRYMSATDLVSDAIKLQQRCLPIEACLSVARLRLVWLRDFIDKASWPNTMVLEDAALETSFGYMPSAVPVSLFSALEMEREQKRKTVKAMLLKAIDLPDVSAQEQKDLPTPPSDGFQNVSDTSALESFHNPDDSLLRAVPTTRASGSFCCTGALLVVWPYHKHPFVLQMVSPNGRKCTLKLPNYDEFCRWLACLQALPHVRMSECFDAGAYAAHVAEYLGRASASCVFRVPLHELSIRNGGLPLPPAIERVLEEIEARGLHEQGIYRISGARNAVDELQNQLDTRSIHQILLSRIDVHVLSSVVKQWLRELPEPLVPYASYDTLIETERITQHEDRVKAMRDLIRTFPKCHYLALQRVTYHLTLVAKSCKLNLMAAHNIGLVFGSTLLNPPAGAGSVARGLENLGRAAHVVKITVLMHNEIFGSSKRKP</sequence>
<feature type="compositionally biased region" description="Polar residues" evidence="3">
    <location>
        <begin position="22"/>
        <end position="39"/>
    </location>
</feature>
<dbReference type="GO" id="GO:0007264">
    <property type="term" value="P:small GTPase-mediated signal transduction"/>
    <property type="evidence" value="ECO:0007669"/>
    <property type="project" value="InterPro"/>
</dbReference>
<proteinExistence type="predicted"/>
<dbReference type="Pfam" id="PF00617">
    <property type="entry name" value="RasGEF"/>
    <property type="match status" value="1"/>
</dbReference>
<dbReference type="CDD" id="cd06224">
    <property type="entry name" value="REM"/>
    <property type="match status" value="1"/>
</dbReference>
<dbReference type="Gene3D" id="1.20.870.10">
    <property type="entry name" value="Son of sevenless (SoS) protein Chain: S domain 1"/>
    <property type="match status" value="1"/>
</dbReference>
<dbReference type="InterPro" id="IPR008936">
    <property type="entry name" value="Rho_GTPase_activation_prot"/>
</dbReference>
<dbReference type="Pfam" id="PF00620">
    <property type="entry name" value="RhoGAP"/>
    <property type="match status" value="1"/>
</dbReference>
<dbReference type="InterPro" id="IPR047165">
    <property type="entry name" value="RHG17/44/SH3BP1-like"/>
</dbReference>
<dbReference type="GO" id="GO:0032956">
    <property type="term" value="P:regulation of actin cytoskeleton organization"/>
    <property type="evidence" value="ECO:0007669"/>
    <property type="project" value="TreeGrafter"/>
</dbReference>
<reference evidence="6 7" key="1">
    <citation type="submission" date="2023-03" db="EMBL/GenBank/DDBJ databases">
        <title>Mating type loci evolution in Malassezia.</title>
        <authorList>
            <person name="Coelho M.A."/>
        </authorList>
    </citation>
    <scope>NUCLEOTIDE SEQUENCE [LARGE SCALE GENOMIC DNA]</scope>
    <source>
        <strain evidence="6 7">CBS 13387</strain>
    </source>
</reference>
<dbReference type="GO" id="GO:0005085">
    <property type="term" value="F:guanyl-nucleotide exchange factor activity"/>
    <property type="evidence" value="ECO:0007669"/>
    <property type="project" value="UniProtKB-KW"/>
</dbReference>
<dbReference type="PROSITE" id="PS50238">
    <property type="entry name" value="RHOGAP"/>
    <property type="match status" value="1"/>
</dbReference>
<keyword evidence="7" id="KW-1185">Reference proteome</keyword>
<dbReference type="Gene3D" id="1.10.840.10">
    <property type="entry name" value="Ras guanine-nucleotide exchange factors catalytic domain"/>
    <property type="match status" value="1"/>
</dbReference>
<evidence type="ECO:0000313" key="6">
    <source>
        <dbReference type="EMBL" id="WFD17217.1"/>
    </source>
</evidence>
<organism evidence="6 7">
    <name type="scientific">Malassezia arunalokei</name>
    <dbReference type="NCBI Taxonomy" id="1514897"/>
    <lineage>
        <taxon>Eukaryota</taxon>
        <taxon>Fungi</taxon>
        <taxon>Dikarya</taxon>
        <taxon>Basidiomycota</taxon>
        <taxon>Ustilaginomycotina</taxon>
        <taxon>Malasseziomycetes</taxon>
        <taxon>Malasseziales</taxon>
        <taxon>Malasseziaceae</taxon>
        <taxon>Malassezia</taxon>
    </lineage>
</organism>
<dbReference type="InterPro" id="IPR036964">
    <property type="entry name" value="RASGEF_cat_dom_sf"/>
</dbReference>
<dbReference type="PANTHER" id="PTHR14130:SF14">
    <property type="entry name" value="RHO GTPASE-ACTIVATING PROTEIN 92B"/>
    <property type="match status" value="1"/>
</dbReference>
<evidence type="ECO:0000256" key="2">
    <source>
        <dbReference type="PROSITE-ProRule" id="PRU00135"/>
    </source>
</evidence>
<gene>
    <name evidence="6" type="primary">BEM2</name>
    <name evidence="6" type="ORF">MARU1_003265</name>
</gene>
<dbReference type="InterPro" id="IPR000198">
    <property type="entry name" value="RhoGAP_dom"/>
</dbReference>
<dbReference type="PROSITE" id="PS50212">
    <property type="entry name" value="RASGEF_NTER"/>
    <property type="match status" value="1"/>
</dbReference>
<dbReference type="CDD" id="cd00159">
    <property type="entry name" value="RhoGAP"/>
    <property type="match status" value="1"/>
</dbReference>
<evidence type="ECO:0000259" key="5">
    <source>
        <dbReference type="PROSITE" id="PS50238"/>
    </source>
</evidence>
<dbReference type="PANTHER" id="PTHR14130">
    <property type="entry name" value="3BP-1 RELATED RHOGAP"/>
    <property type="match status" value="1"/>
</dbReference>
<dbReference type="GO" id="GO:0005096">
    <property type="term" value="F:GTPase activator activity"/>
    <property type="evidence" value="ECO:0007669"/>
    <property type="project" value="UniProtKB-KW"/>
</dbReference>
<dbReference type="InterPro" id="IPR000651">
    <property type="entry name" value="Ras-like_Gua-exchang_fac_N"/>
</dbReference>
<evidence type="ECO:0000256" key="3">
    <source>
        <dbReference type="SAM" id="MobiDB-lite"/>
    </source>
</evidence>
<evidence type="ECO:0000259" key="4">
    <source>
        <dbReference type="PROSITE" id="PS50212"/>
    </source>
</evidence>
<keyword evidence="2" id="KW-0344">Guanine-nucleotide releasing factor</keyword>